<evidence type="ECO:0000313" key="1">
    <source>
        <dbReference type="EMBL" id="MBB2181779.1"/>
    </source>
</evidence>
<proteinExistence type="predicted"/>
<name>A0A839JYT1_9FIRM</name>
<keyword evidence="2" id="KW-1185">Reference proteome</keyword>
<protein>
    <submittedName>
        <fullName evidence="1">Uncharacterized protein</fullName>
    </submittedName>
</protein>
<dbReference type="RefSeq" id="WP_228351534.1">
    <property type="nucleotide sequence ID" value="NZ_JACEGA010000001.1"/>
</dbReference>
<evidence type="ECO:0000313" key="2">
    <source>
        <dbReference type="Proteomes" id="UP000574276"/>
    </source>
</evidence>
<dbReference type="Proteomes" id="UP000574276">
    <property type="component" value="Unassembled WGS sequence"/>
</dbReference>
<organism evidence="1 2">
    <name type="scientific">Variimorphobacter saccharofermentans</name>
    <dbReference type="NCBI Taxonomy" id="2755051"/>
    <lineage>
        <taxon>Bacteria</taxon>
        <taxon>Bacillati</taxon>
        <taxon>Bacillota</taxon>
        <taxon>Clostridia</taxon>
        <taxon>Lachnospirales</taxon>
        <taxon>Lachnospiraceae</taxon>
        <taxon>Variimorphobacter</taxon>
    </lineage>
</organism>
<gene>
    <name evidence="1" type="ORF">H0486_02655</name>
</gene>
<accession>A0A839JYT1</accession>
<comment type="caution">
    <text evidence="1">The sequence shown here is derived from an EMBL/GenBank/DDBJ whole genome shotgun (WGS) entry which is preliminary data.</text>
</comment>
<dbReference type="AlphaFoldDB" id="A0A839JYT1"/>
<reference evidence="1 2" key="1">
    <citation type="submission" date="2020-07" db="EMBL/GenBank/DDBJ databases">
        <title>Characterization and genome sequencing of isolate MD1, a novel member within the family Lachnospiraceae.</title>
        <authorList>
            <person name="Rettenmaier R."/>
            <person name="Di Bello L."/>
            <person name="Zinser C."/>
            <person name="Scheitz K."/>
            <person name="Liebl W."/>
            <person name="Zverlov V."/>
        </authorList>
    </citation>
    <scope>NUCLEOTIDE SEQUENCE [LARGE SCALE GENOMIC DNA]</scope>
    <source>
        <strain evidence="1 2">MD1</strain>
    </source>
</reference>
<dbReference type="EMBL" id="JACEGA010000001">
    <property type="protein sequence ID" value="MBB2181779.1"/>
    <property type="molecule type" value="Genomic_DNA"/>
</dbReference>
<sequence length="121" mass="13939">MGRIYSNYEEHELESVKKRAEELGFSASSFQKYCVMLYLGDRTNTVPIADLQEEMLKGLEEMEIGKTFIVSALHPDKWASFSRSTKMQLAKYLAAYVDKHSDKFIVAEKVKGTINKYKKVM</sequence>